<evidence type="ECO:0000256" key="2">
    <source>
        <dbReference type="ARBA" id="ARBA00023015"/>
    </source>
</evidence>
<accession>A0A8J6C3F7</accession>
<dbReference type="PROSITE" id="PS50888">
    <property type="entry name" value="BHLH"/>
    <property type="match status" value="1"/>
</dbReference>
<gene>
    <name evidence="8" type="ORF">GUJ93_ZPchr0013g34142</name>
</gene>
<dbReference type="GO" id="GO:0005634">
    <property type="term" value="C:nucleus"/>
    <property type="evidence" value="ECO:0007669"/>
    <property type="project" value="UniProtKB-SubCell"/>
</dbReference>
<dbReference type="OrthoDB" id="690068at2759"/>
<comment type="subcellular location">
    <subcellularLocation>
        <location evidence="1">Nucleus</location>
    </subcellularLocation>
</comment>
<evidence type="ECO:0000256" key="5">
    <source>
        <dbReference type="ARBA" id="ARBA00023242"/>
    </source>
</evidence>
<comment type="caution">
    <text evidence="8">The sequence shown here is derived from an EMBL/GenBank/DDBJ whole genome shotgun (WGS) entry which is preliminary data.</text>
</comment>
<reference evidence="8" key="2">
    <citation type="submission" date="2021-02" db="EMBL/GenBank/DDBJ databases">
        <authorList>
            <person name="Kimball J.A."/>
            <person name="Haas M.W."/>
            <person name="Macchietto M."/>
            <person name="Kono T."/>
            <person name="Duquette J."/>
            <person name="Shao M."/>
        </authorList>
    </citation>
    <scope>NUCLEOTIDE SEQUENCE</scope>
    <source>
        <tissue evidence="8">Fresh leaf tissue</tissue>
    </source>
</reference>
<dbReference type="Pfam" id="PF00010">
    <property type="entry name" value="HLH"/>
    <property type="match status" value="1"/>
</dbReference>
<dbReference type="GO" id="GO:0000981">
    <property type="term" value="F:DNA-binding transcription factor activity, RNA polymerase II-specific"/>
    <property type="evidence" value="ECO:0007669"/>
    <property type="project" value="TreeGrafter"/>
</dbReference>
<keyword evidence="2" id="KW-0805">Transcription regulation</keyword>
<reference evidence="8" key="1">
    <citation type="journal article" date="2021" name="bioRxiv">
        <title>Whole Genome Assembly and Annotation of Northern Wild Rice, Zizania palustris L., Supports a Whole Genome Duplication in the Zizania Genus.</title>
        <authorList>
            <person name="Haas M."/>
            <person name="Kono T."/>
            <person name="Macchietto M."/>
            <person name="Millas R."/>
            <person name="McGilp L."/>
            <person name="Shao M."/>
            <person name="Duquette J."/>
            <person name="Hirsch C.N."/>
            <person name="Kimball J."/>
        </authorList>
    </citation>
    <scope>NUCLEOTIDE SEQUENCE</scope>
    <source>
        <tissue evidence="8">Fresh leaf tissue</tissue>
    </source>
</reference>
<keyword evidence="3" id="KW-0238">DNA-binding</keyword>
<sequence length="335" mass="35698">MRVNKGRQVLVRSPTSLAARREDESSSRVEAAAGSNRLARRSPSPGMAGQPTQGSEDDFFDQFFSLTNSFSGAAAGGRPAGDQPFSLALSLDAAAAAEASGSGKRLGVGDDAEGGGKAERDTVQLPGLFPPVFGGGVQPPHLRPSPPTQVFHAQQSKQSGAAVGSQPPAPRPKVRARRGQATDPHSIAERLRRERIAERMRALQELVPNTNKTDRAAMLDEILDYVKFLRLQVKVLSMSRLGGAGAVAQLVADIPLSVKGEASDSGGNQQIWEKWSTDGTERQVAKLMEEDIGEAMQFLQSKALCMMPISLAMAIYDTQHSHDGQPAKHEPSTPS</sequence>
<evidence type="ECO:0000256" key="6">
    <source>
        <dbReference type="SAM" id="MobiDB-lite"/>
    </source>
</evidence>
<keyword evidence="4" id="KW-0804">Transcription</keyword>
<dbReference type="AlphaFoldDB" id="A0A8J6C3F7"/>
<dbReference type="GO" id="GO:0046983">
    <property type="term" value="F:protein dimerization activity"/>
    <property type="evidence" value="ECO:0007669"/>
    <property type="project" value="InterPro"/>
</dbReference>
<feature type="region of interest" description="Disordered" evidence="6">
    <location>
        <begin position="1"/>
        <end position="61"/>
    </location>
</feature>
<evidence type="ECO:0000313" key="8">
    <source>
        <dbReference type="EMBL" id="KAG8098548.1"/>
    </source>
</evidence>
<keyword evidence="9" id="KW-1185">Reference proteome</keyword>
<evidence type="ECO:0000259" key="7">
    <source>
        <dbReference type="PROSITE" id="PS50888"/>
    </source>
</evidence>
<dbReference type="EMBL" id="JAAALK010000079">
    <property type="protein sequence ID" value="KAG8098548.1"/>
    <property type="molecule type" value="Genomic_DNA"/>
</dbReference>
<evidence type="ECO:0000256" key="4">
    <source>
        <dbReference type="ARBA" id="ARBA00023163"/>
    </source>
</evidence>
<dbReference type="GO" id="GO:0080147">
    <property type="term" value="P:root hair cell development"/>
    <property type="evidence" value="ECO:0007669"/>
    <property type="project" value="UniProtKB-ARBA"/>
</dbReference>
<dbReference type="Proteomes" id="UP000729402">
    <property type="component" value="Unassembled WGS sequence"/>
</dbReference>
<feature type="region of interest" description="Disordered" evidence="6">
    <location>
        <begin position="98"/>
        <end position="186"/>
    </location>
</feature>
<name>A0A8J6C3F7_ZIZPA</name>
<dbReference type="InterPro" id="IPR045843">
    <property type="entry name" value="IND-like"/>
</dbReference>
<evidence type="ECO:0000256" key="3">
    <source>
        <dbReference type="ARBA" id="ARBA00023125"/>
    </source>
</evidence>
<keyword evidence="5" id="KW-0539">Nucleus</keyword>
<organism evidence="8 9">
    <name type="scientific">Zizania palustris</name>
    <name type="common">Northern wild rice</name>
    <dbReference type="NCBI Taxonomy" id="103762"/>
    <lineage>
        <taxon>Eukaryota</taxon>
        <taxon>Viridiplantae</taxon>
        <taxon>Streptophyta</taxon>
        <taxon>Embryophyta</taxon>
        <taxon>Tracheophyta</taxon>
        <taxon>Spermatophyta</taxon>
        <taxon>Magnoliopsida</taxon>
        <taxon>Liliopsida</taxon>
        <taxon>Poales</taxon>
        <taxon>Poaceae</taxon>
        <taxon>BOP clade</taxon>
        <taxon>Oryzoideae</taxon>
        <taxon>Oryzeae</taxon>
        <taxon>Zizaniinae</taxon>
        <taxon>Zizania</taxon>
    </lineage>
</organism>
<feature type="domain" description="BHLH" evidence="7">
    <location>
        <begin position="180"/>
        <end position="229"/>
    </location>
</feature>
<dbReference type="PANTHER" id="PTHR16223">
    <property type="entry name" value="TRANSCRIPTION FACTOR BHLH83-RELATED"/>
    <property type="match status" value="1"/>
</dbReference>
<protein>
    <recommendedName>
        <fullName evidence="7">BHLH domain-containing protein</fullName>
    </recommendedName>
</protein>
<evidence type="ECO:0000256" key="1">
    <source>
        <dbReference type="ARBA" id="ARBA00004123"/>
    </source>
</evidence>
<dbReference type="FunFam" id="4.10.280.10:FF:000017">
    <property type="entry name" value="Transcription factor bHLH66"/>
    <property type="match status" value="1"/>
</dbReference>
<dbReference type="PANTHER" id="PTHR16223:SF198">
    <property type="entry name" value="DEHYDROGENASE, PUTATIVE, EXPRESSED-RELATED"/>
    <property type="match status" value="1"/>
</dbReference>
<dbReference type="GO" id="GO:0000978">
    <property type="term" value="F:RNA polymerase II cis-regulatory region sequence-specific DNA binding"/>
    <property type="evidence" value="ECO:0007669"/>
    <property type="project" value="TreeGrafter"/>
</dbReference>
<evidence type="ECO:0000313" key="9">
    <source>
        <dbReference type="Proteomes" id="UP000729402"/>
    </source>
</evidence>
<dbReference type="InterPro" id="IPR011598">
    <property type="entry name" value="bHLH_dom"/>
</dbReference>
<dbReference type="SMART" id="SM00353">
    <property type="entry name" value="HLH"/>
    <property type="match status" value="1"/>
</dbReference>
<proteinExistence type="predicted"/>